<evidence type="ECO:0000259" key="24">
    <source>
        <dbReference type="Pfam" id="PF18198"/>
    </source>
</evidence>
<evidence type="ECO:0000256" key="3">
    <source>
        <dbReference type="ARBA" id="ARBA00022490"/>
    </source>
</evidence>
<dbReference type="GO" id="GO:0005858">
    <property type="term" value="C:axonemal dynein complex"/>
    <property type="evidence" value="ECO:0007669"/>
    <property type="project" value="UniProtKB-ARBA"/>
</dbReference>
<dbReference type="Pfam" id="PF12781">
    <property type="entry name" value="AAA_9"/>
    <property type="match status" value="1"/>
</dbReference>
<evidence type="ECO:0000256" key="14">
    <source>
        <dbReference type="ARBA" id="ARBA00023273"/>
    </source>
</evidence>
<dbReference type="FunFam" id="3.40.50.300:FF:001328">
    <property type="entry name" value="Dynein heavy chain 6, axonemal"/>
    <property type="match status" value="1"/>
</dbReference>
<dbReference type="Pfam" id="PF17852">
    <property type="entry name" value="Dynein_AAA_lid"/>
    <property type="match status" value="1"/>
</dbReference>
<dbReference type="FunFam" id="1.20.920.30:FF:000005">
    <property type="entry name" value="Dynein, axonemal, heavy chain 2"/>
    <property type="match status" value="1"/>
</dbReference>
<dbReference type="FunFam" id="1.20.140.100:FF:000004">
    <property type="entry name" value="Dynein axonemal heavy chain 6"/>
    <property type="match status" value="1"/>
</dbReference>
<dbReference type="Pfam" id="PF22597">
    <property type="entry name" value="DYN_lid"/>
    <property type="match status" value="1"/>
</dbReference>
<evidence type="ECO:0000256" key="5">
    <source>
        <dbReference type="ARBA" id="ARBA00022741"/>
    </source>
</evidence>
<evidence type="ECO:0000256" key="16">
    <source>
        <dbReference type="SAM" id="MobiDB-lite"/>
    </source>
</evidence>
<dbReference type="InterPro" id="IPR041228">
    <property type="entry name" value="Dynein_C"/>
</dbReference>
<dbReference type="GO" id="GO:0005874">
    <property type="term" value="C:microtubule"/>
    <property type="evidence" value="ECO:0007669"/>
    <property type="project" value="UniProtKB-KW"/>
</dbReference>
<dbReference type="STRING" id="69332.A0A388KJ65"/>
<keyword evidence="11" id="KW-0969">Cilium</keyword>
<evidence type="ECO:0000259" key="18">
    <source>
        <dbReference type="Pfam" id="PF08393"/>
    </source>
</evidence>
<feature type="domain" description="Dynein heavy chain linker" evidence="18">
    <location>
        <begin position="914"/>
        <end position="1316"/>
    </location>
</feature>
<evidence type="ECO:0000259" key="22">
    <source>
        <dbReference type="Pfam" id="PF12781"/>
    </source>
</evidence>
<dbReference type="FunFam" id="1.20.920.20:FF:000006">
    <property type="entry name" value="Dynein, axonemal, heavy chain 6"/>
    <property type="match status" value="1"/>
</dbReference>
<dbReference type="Gene3D" id="1.20.140.100">
    <property type="entry name" value="Dynein heavy chain, N-terminal domain 2"/>
    <property type="match status" value="1"/>
</dbReference>
<dbReference type="Pfam" id="PF03028">
    <property type="entry name" value="Dynein_heavy"/>
    <property type="match status" value="1"/>
</dbReference>
<dbReference type="Gene3D" id="3.10.490.20">
    <property type="match status" value="1"/>
</dbReference>
<dbReference type="OrthoDB" id="447173at2759"/>
<dbReference type="PANTHER" id="PTHR22878:SF73">
    <property type="entry name" value="DYNEIN AXONEMAL HEAVY CHAIN 1"/>
    <property type="match status" value="1"/>
</dbReference>
<keyword evidence="6" id="KW-0970">Cilium biogenesis/degradation</keyword>
<dbReference type="FunFam" id="3.20.180.20:FF:000003">
    <property type="entry name" value="Dynein heavy chain 12, axonemal"/>
    <property type="match status" value="1"/>
</dbReference>
<keyword evidence="13" id="KW-0206">Cytoskeleton</keyword>
<dbReference type="InterPro" id="IPR042222">
    <property type="entry name" value="Dynein_2_N"/>
</dbReference>
<dbReference type="Gene3D" id="6.10.140.1060">
    <property type="match status" value="1"/>
</dbReference>
<sequence>MSGPTKMEIDTGAQVGRPQQPKPKARSVSSRSEAEKGTSITNPPKGSPGDGEPVRKRSMTMSSSMGAEDIRKMELERLPGSKEDNNSRHVPNILEPKVMAPYVTRPGEVPWRVQVERKRRLFGKQDMPTLLTQEDVPAQGSDLVEPGKVLPPTSVGFGTPASPRPVVSRRGKLPLSAFDNTDFETRRHSEWVDRICKVPAEAAHVDEDKRCRWLPCRVLDFIEGGNLYLVQFDHAGDRVWLPRINVHFCAEDPFLFAKRVAEAYRLRARAEAELIYNLYVDSMPTDGIPPLTSEQVNRMLGSALSPRKLSDKMLDTSQLVAEVNMEYARAINRIVFAESVLRRVPPKDLIVPIDDEFVQDPKPPPPEKGMVPMADYDYGERFSDFSFHSCLTKPEVISSLVRVRAECNRIMKLTLFGVHHTKASRLDEYDQMQIQTSDQVATQLKDSWATGLRNIIRMSFKDVGKGWFNLQERNRETYEGSKLRRFLRLVRFLMEDAVRVLTMDSLERYTEFIERNCSSAAVIIKGTNDVLMGEDLSSSSTTSSTKAVASSRKLIPLFSLEMINSETTGRFDYSTPLHLFEQMLLKTFDHAIMCLQSIPNLEPSIMENLFWSHQPMIGAVHSMEPEVCALRSRIQAAIRIAVAYGYEYLEKYSDFEPLLRLDIVASKSELEARKPTLKELLGEIDRHKAELEEVEKRIPVTITVGPFYITSKKIRGMLIQKKEQMIDIVTGLISTTPKRIGLEILGKFEEIEKQLKVRTSSPEEVAAQKEYIVTLPAKMNEIKQEIENSKVYYEALEGLNHLLTDSETAIKWTCRALPTRIEKLIERTEKILTADNERYQKEMDAEQENFVTTLMDLDSVVSAFDQYIDLAQVDFVASEVRKISEQLRKADMDARLFNSREALFNVQPTDYSRLKKIREAFDPYLQLWTIASDWKHADKSWNQDPLVTLKPDEIEKNVGVWLKTLLKTGRFFQGKELMACANNCEEVRKQVEKFKPYVPLIQALRQPGMRDRHWEQLSKELKMQVRLDPEFTLTQAIEAGLPAYLPQITRVSEVAGKEFAIESSLEKMQNEWKTLELQVLDYRETGTYIVKLDDAVSQLLDDHVIITQSMSFSPFKKPFEERIAQWEIQLNLVSEIMDEWMTLQRQWMYLEPIFSSPDIQHQLPLEGKRFLTVDRTWRKVCGQARMAPHILTICSSQKLLETFRDANKTLDLVQKGLADYLETKRMAFSRFFFLSNDELLQILSQAKNPLAVQPHLRKCFEAIQSLDFREDMEIIAMNSAEGEKVPLAKTMYPVGNVENWLNEVEKKMKESVKNQVLSALRDYQVRKRNDWVKTWQSMIVLCVSQIYWTAGVEGAIAEGVLQTYLETTQLKQLMGLTELVRGDLSKLARLTLGALIVIDVHARDVVQRLLEERVATVTDFEWVSQLRYYWESENVFVKMVQASIAYGYEYLGNTARLVITPLTDRCYMTLMGALHLNLGGAPAGPAGTGKTETTKDLAKALAKQCVVFNCSDGLDYLAMGKFFKGLASAGAWACFDEFNRIDLEVLSVVAQQILTIQLAIQQRLKRFVFEDTEIPLDMSCSVFITMNPGYAGRTELPDNLKALFRPCAMMVPDYALIAEISLFSFGFQKAKELARKMVATFKLCSEQLSSQDHYDYGMRAVKSVIVAAGNLKRDYPFDNEDVLLLRGLRDVNVPKFLSQDLPLFAGIISDLFPGVKPPTIRYDDLIGAIGFSCQKLNIQPEESFVTKVIQLYETTTVRHGLMLVGPTGGGKTCCYRSLATAMTKLSKEGSKKYASVRVVCLNPKSITLGQLYGEFDENTHEWTDGVLACYMRDLADDNRPDKKWLMFDGPVDAVWIESMNTVLDDNKKLCLVSGEIIQMSPLMTMMFEVEDLAVASPATVSRCGMVYLEPASLGLDAFLRSWIERMSKILKPHADKIRAIFDAIVPEALHLVRKSLRETVATTDNSLLLSCFNVMDAMMLTYNRADTQLPLNEEEVARIPSLIEPLFIFSIVWSIGASCDKDGRVKFDAFMRNTTFEQVVALERPIPPDWDVYSYCFDHETLKWVHWMSTISEYKCNPDRPFAEIIVPTTDTIRYTYVIDVLLRNRNHVLCVGETGTGKSLNVSDKLLNKLDADMLPIFLTFSARTSANQTQDFIDSKMDKRRKGVYGPPTGKRYVIFVDDLNMPQREKYFAQPPIELLRQWMDHHGWYDRKPPCAFRQVVDIQFVGCMGPPGGELSEESLLRIFSTILQATLEKRFEDNMRSIGQAIVTGSINLFSTIRRELLPTPSKSHYTFNLRDLSKVIQGLLRADPRLCTEPRDLIALWLHEATRVFEDRLINEDDRQWFRALLESQLQDQCKVRWEDVVQHERLIYGDYMIPGADPKVYQQITDLKQLVQIMNEYLDDYNSVSNAPMKLVLFLDAIEHISRICRVIRLPLGNALLLGVGGSGRHSLTKMATFMEEFELFQIEVSKNYGMTEWKDDMRRLLMNAGLEGKEEVFLFVDTQIIHESFLEDINNILNAGEVPNLWKNEELEQISNGMRPLLLQQGLPITKMSLYSQFVKRVRNNLHVVIAMSPIGDAFRTRLRMFPSLVNCCTIDWFSEWPNEALRSVAENFLADVSVVSEHHITPIVNMFVFIHQSVEWHSRRYFEELRRYNYVTPTSYLELLSTFTKLVAEKKAELEALGQRLEKGLEKLLVAAKEVGVMQDELVKLQPILEQTAREAEEMMVAITLDKKEADVTRETVSKQETEANEQAAQAKAIADSAQQDLDQALPALDAALSSLKNLTRNDIVEVKSLRNPPEGVKLVMEAACIMLNQPPKMVADPSKLGKKIADFWEPSQKLLTDPTKFLDSLLLYDRDNIPEAIIQKIEPYIEMEAFTPEQVARVSKACTSICMWVRAMHAYYYVLKMVAPKRAQLAEAQARLDVTMKALTSAQNRLKEVEEKIASLEAQLEAAVKKRADLAQQAKECQIKLERAEKLIGGLGGEKVRWTNIIQSIAKDMDNVIGDVVIAAGAIAYIGPFTPLYRTRMGSEWLARLKEEELPHTPETTMRAVLQDPVKVRAWNIAGLPSDVVSIENAIIVSKARRWPLMIDPQSQANNWIRNMFKETGLDVIKPVEKDFLRTLENGVRFGRVVLLENIQEALDPGLEPLLLRQTFKQGGTEVIKVGDNIIPYHPDFQFFMTTKLQNPHYPPEVSVKVSLLNFFVTSEGLEDQLLGQVVTKERPDLAEMKNFLVVSNAKMKKELKEIEDKILFLLSNSQGDILEDETLINTLARSKETSNEIAKKVTESEKTEKEIDITRDVYRPVAIRAYILFFCISDLSMVDPMYQYSLSWFMTLFGTAIDESEDSPIIEQRILNLNDYFTFILYVNVCRSLFEKHKLMFSFSLCVRILQNKGEIIAEELRFLLAGPTATSLATDRPNPAPQWLTEKIWSEILSLSNLESFRGFADHFAENVNAYRVVFDSGDAHKEPLQGEWDTKLSRLQKLLFLRCIRVDRCGRAIQDFVTHYLGRKFIEPPPYNLNACYKDSNPSVPLIFVLSSGADPMADLLKLADDLRFTKKFEKVSLGQGQGPKAEKLLQTGMERGMWVCLQNCHLSPSWMPMLERIIQAIEPEKVHRDFRLWLTSMPSPHFPATILQNGVKLTLEPPKGLRSNLLRSYLRFTDKYLNDCAKPDEWKRLLFSMCLFHAVVQERRKFGPLGWNIRYEFTDGDLSVCTTQIRMFLNEFPEIPYKVIRFLCGEINYGGRVTDDKDRRLINNLLLIFINENVVMVAGHTFSLSGVYRVPPDANDHSAFLDYIRDLPLVPRPEIFGLHENADITCDQNESLELFTTLLSLQPRTVGGASGSNRDQIIERSCRDILGKVPHIFDMDSVLLRYPTMYKESMNTVLTQECIRYNGLIEVMKKTLQDALKAIKGLVVMSPDLEMLCDSIFNNQVPEVWRTKAYPSLKPLSSWVIDVLERVSFITHWIANGAPPVYWISGFFFPQAFLTGTLQNFARRFSYPIDTVSFDHVVSDDRTVENTPSPPDIGCYIRGLYLEGARWSFDFHALDESHPKELYSELPIVWLKPEQNRKPPQSGVYECPVYKTLARAGTLLTTGHSTNFIMFMELPTEKQQSHWINRGVGLFTALPF</sequence>
<keyword evidence="7" id="KW-0067">ATP-binding</keyword>
<dbReference type="InterPro" id="IPR054354">
    <property type="entry name" value="DYNC2H1-like_lid"/>
</dbReference>
<dbReference type="PANTHER" id="PTHR22878">
    <property type="entry name" value="DYNEIN HEAVY CHAIN 6, AXONEMAL-LIKE-RELATED"/>
    <property type="match status" value="1"/>
</dbReference>
<evidence type="ECO:0000259" key="19">
    <source>
        <dbReference type="Pfam" id="PF12774"/>
    </source>
</evidence>
<dbReference type="Gene3D" id="1.10.8.720">
    <property type="entry name" value="Region D6 of dynein motor"/>
    <property type="match status" value="1"/>
</dbReference>
<evidence type="ECO:0000259" key="25">
    <source>
        <dbReference type="Pfam" id="PF18199"/>
    </source>
</evidence>
<evidence type="ECO:0000313" key="27">
    <source>
        <dbReference type="EMBL" id="GBG70105.1"/>
    </source>
</evidence>
<dbReference type="Pfam" id="PF12775">
    <property type="entry name" value="AAA_7"/>
    <property type="match status" value="1"/>
</dbReference>
<dbReference type="FunFam" id="3.40.50.300:FF:000362">
    <property type="entry name" value="Dynein, axonemal, heavy chain 6"/>
    <property type="match status" value="1"/>
</dbReference>
<keyword evidence="4" id="KW-0493">Microtubule</keyword>
<feature type="domain" description="Dynein heavy chain hydrolytic ATP-binding dynein motor region" evidence="19">
    <location>
        <begin position="1446"/>
        <end position="1772"/>
    </location>
</feature>
<dbReference type="OMA" id="HNVAKMV"/>
<dbReference type="InterPro" id="IPR024317">
    <property type="entry name" value="Dynein_heavy_chain_D4_dom"/>
</dbReference>
<feature type="region of interest" description="Disordered" evidence="16">
    <location>
        <begin position="1"/>
        <end position="70"/>
    </location>
</feature>
<dbReference type="Gene3D" id="1.10.8.1220">
    <property type="match status" value="1"/>
</dbReference>
<evidence type="ECO:0000256" key="9">
    <source>
        <dbReference type="ARBA" id="ARBA00023017"/>
    </source>
</evidence>
<evidence type="ECO:0000259" key="26">
    <source>
        <dbReference type="Pfam" id="PF22597"/>
    </source>
</evidence>
<keyword evidence="10 15" id="KW-0175">Coiled coil</keyword>
<evidence type="ECO:0000313" key="28">
    <source>
        <dbReference type="Proteomes" id="UP000265515"/>
    </source>
</evidence>
<dbReference type="Gene3D" id="1.10.8.710">
    <property type="match status" value="1"/>
</dbReference>
<dbReference type="GO" id="GO:0008569">
    <property type="term" value="F:minus-end-directed microtubule motor activity"/>
    <property type="evidence" value="ECO:0007669"/>
    <property type="project" value="InterPro"/>
</dbReference>
<dbReference type="Gene3D" id="3.40.50.300">
    <property type="entry name" value="P-loop containing nucleotide triphosphate hydrolases"/>
    <property type="match status" value="5"/>
</dbReference>
<dbReference type="Gene3D" id="3.20.180.20">
    <property type="entry name" value="Dynein heavy chain, N-terminal domain 2"/>
    <property type="match status" value="1"/>
</dbReference>
<keyword evidence="8" id="KW-0282">Flagellum</keyword>
<feature type="domain" description="Dynein 2 heavy chain 1 cytoplasmic ATPase lid" evidence="26">
    <location>
        <begin position="2250"/>
        <end position="2342"/>
    </location>
</feature>
<feature type="domain" description="Dynein heavy chain AAA module D4" evidence="21">
    <location>
        <begin position="2413"/>
        <end position="2672"/>
    </location>
</feature>
<keyword evidence="28" id="KW-1185">Reference proteome</keyword>
<dbReference type="FunFam" id="3.40.50.300:FF:000063">
    <property type="entry name" value="dynein heavy chain 6, axonemal"/>
    <property type="match status" value="1"/>
</dbReference>
<comment type="similarity">
    <text evidence="2">Belongs to the dynein heavy chain family.</text>
</comment>
<keyword evidence="9" id="KW-0243">Dynein</keyword>
<dbReference type="InterPro" id="IPR035699">
    <property type="entry name" value="AAA_6"/>
</dbReference>
<evidence type="ECO:0000256" key="15">
    <source>
        <dbReference type="SAM" id="Coils"/>
    </source>
</evidence>
<evidence type="ECO:0000256" key="13">
    <source>
        <dbReference type="ARBA" id="ARBA00023212"/>
    </source>
</evidence>
<dbReference type="EMBL" id="BFEA01000125">
    <property type="protein sequence ID" value="GBG70105.1"/>
    <property type="molecule type" value="Genomic_DNA"/>
</dbReference>
<dbReference type="Pfam" id="PF08393">
    <property type="entry name" value="DHC_N2"/>
    <property type="match status" value="1"/>
</dbReference>
<keyword evidence="14" id="KW-0966">Cell projection</keyword>
<feature type="domain" description="Dynein heavy chain C-terminal" evidence="25">
    <location>
        <begin position="3819"/>
        <end position="4122"/>
    </location>
</feature>
<dbReference type="Gene3D" id="1.20.920.30">
    <property type="match status" value="1"/>
</dbReference>
<dbReference type="InterPro" id="IPR013602">
    <property type="entry name" value="Dynein_heavy_linker"/>
</dbReference>
<dbReference type="InterPro" id="IPR024743">
    <property type="entry name" value="Dynein_HC_stalk"/>
</dbReference>
<evidence type="ECO:0000256" key="11">
    <source>
        <dbReference type="ARBA" id="ARBA00023069"/>
    </source>
</evidence>
<feature type="domain" description="Dynein heavy chain AAA 5 extension" evidence="23">
    <location>
        <begin position="1938"/>
        <end position="2068"/>
    </location>
</feature>
<dbReference type="GO" id="GO:0045505">
    <property type="term" value="F:dynein intermediate chain binding"/>
    <property type="evidence" value="ECO:0007669"/>
    <property type="project" value="InterPro"/>
</dbReference>
<keyword evidence="12" id="KW-0505">Motor protein</keyword>
<dbReference type="Pfam" id="PF12780">
    <property type="entry name" value="AAA_8"/>
    <property type="match status" value="1"/>
</dbReference>
<feature type="domain" description="Dynein heavy chain region D6 P-loop" evidence="17">
    <location>
        <begin position="3528"/>
        <end position="3641"/>
    </location>
</feature>
<dbReference type="InterPro" id="IPR026983">
    <property type="entry name" value="DHC"/>
</dbReference>
<evidence type="ECO:0000259" key="20">
    <source>
        <dbReference type="Pfam" id="PF12777"/>
    </source>
</evidence>
<feature type="domain" description="Dynein heavy chain AAA lid" evidence="24">
    <location>
        <begin position="3673"/>
        <end position="3813"/>
    </location>
</feature>
<dbReference type="InterPro" id="IPR041466">
    <property type="entry name" value="Dynein_AAA5_ext"/>
</dbReference>
<dbReference type="FunFam" id="3.40.50.300:FF:001145">
    <property type="entry name" value="Putative dynein heavy chain"/>
    <property type="match status" value="1"/>
</dbReference>
<dbReference type="FunFam" id="3.10.490.20:FF:000001">
    <property type="entry name" value="dynein heavy chain 7, axonemal"/>
    <property type="match status" value="1"/>
</dbReference>
<dbReference type="Gene3D" id="1.20.1270.280">
    <property type="match status" value="1"/>
</dbReference>
<gene>
    <name evidence="27" type="ORF">CBR_g5736</name>
</gene>
<dbReference type="Gene3D" id="1.10.472.130">
    <property type="match status" value="1"/>
</dbReference>
<evidence type="ECO:0000256" key="4">
    <source>
        <dbReference type="ARBA" id="ARBA00022701"/>
    </source>
</evidence>
<dbReference type="Pfam" id="PF12777">
    <property type="entry name" value="MT"/>
    <property type="match status" value="1"/>
</dbReference>
<dbReference type="GO" id="GO:0003341">
    <property type="term" value="P:cilium movement"/>
    <property type="evidence" value="ECO:0007669"/>
    <property type="project" value="UniProtKB-ARBA"/>
</dbReference>
<evidence type="ECO:0000256" key="10">
    <source>
        <dbReference type="ARBA" id="ARBA00023054"/>
    </source>
</evidence>
<evidence type="ECO:0000259" key="21">
    <source>
        <dbReference type="Pfam" id="PF12780"/>
    </source>
</evidence>
<feature type="region of interest" description="Disordered" evidence="16">
    <location>
        <begin position="149"/>
        <end position="168"/>
    </location>
</feature>
<evidence type="ECO:0000259" key="17">
    <source>
        <dbReference type="Pfam" id="PF03028"/>
    </source>
</evidence>
<dbReference type="FunFam" id="1.10.8.710:FF:000004">
    <property type="entry name" value="Dynein axonemal heavy chain 6"/>
    <property type="match status" value="1"/>
</dbReference>
<dbReference type="InterPro" id="IPR041658">
    <property type="entry name" value="AAA_lid_11"/>
</dbReference>
<dbReference type="GO" id="GO:0051959">
    <property type="term" value="F:dynein light intermediate chain binding"/>
    <property type="evidence" value="ECO:0007669"/>
    <property type="project" value="InterPro"/>
</dbReference>
<evidence type="ECO:0008006" key="29">
    <source>
        <dbReference type="Google" id="ProtNLM"/>
    </source>
</evidence>
<dbReference type="Gene3D" id="1.10.287.2620">
    <property type="match status" value="1"/>
</dbReference>
<feature type="coiled-coil region" evidence="15">
    <location>
        <begin position="2916"/>
        <end position="2978"/>
    </location>
</feature>
<dbReference type="Gene3D" id="1.20.58.1120">
    <property type="match status" value="1"/>
</dbReference>
<evidence type="ECO:0000256" key="7">
    <source>
        <dbReference type="ARBA" id="ARBA00022840"/>
    </source>
</evidence>
<dbReference type="FunFam" id="1.10.8.1220:FF:000001">
    <property type="entry name" value="Dynein axonemal heavy chain 5"/>
    <property type="match status" value="1"/>
</dbReference>
<name>A0A388KJ65_CHABU</name>
<proteinExistence type="inferred from homology"/>
<dbReference type="GO" id="GO:0060271">
    <property type="term" value="P:cilium assembly"/>
    <property type="evidence" value="ECO:0007669"/>
    <property type="project" value="UniProtKB-ARBA"/>
</dbReference>
<dbReference type="Gene3D" id="1.20.920.20">
    <property type="match status" value="1"/>
</dbReference>
<organism evidence="27 28">
    <name type="scientific">Chara braunii</name>
    <name type="common">Braun's stonewort</name>
    <dbReference type="NCBI Taxonomy" id="69332"/>
    <lineage>
        <taxon>Eukaryota</taxon>
        <taxon>Viridiplantae</taxon>
        <taxon>Streptophyta</taxon>
        <taxon>Charophyceae</taxon>
        <taxon>Charales</taxon>
        <taxon>Characeae</taxon>
        <taxon>Chara</taxon>
    </lineage>
</organism>
<dbReference type="FunFam" id="1.20.1270.280:FF:000001">
    <property type="entry name" value="dynein heavy chain 7, axonemal"/>
    <property type="match status" value="1"/>
</dbReference>
<dbReference type="InterPro" id="IPR004273">
    <property type="entry name" value="Dynein_heavy_D6_P-loop"/>
</dbReference>
<keyword evidence="5" id="KW-0547">Nucleotide-binding</keyword>
<dbReference type="InterPro" id="IPR027417">
    <property type="entry name" value="P-loop_NTPase"/>
</dbReference>
<evidence type="ECO:0000256" key="12">
    <source>
        <dbReference type="ARBA" id="ARBA00023175"/>
    </source>
</evidence>
<evidence type="ECO:0000256" key="8">
    <source>
        <dbReference type="ARBA" id="ARBA00022846"/>
    </source>
</evidence>
<accession>A0A388KJ65</accession>
<dbReference type="InterPro" id="IPR035706">
    <property type="entry name" value="AAA_9"/>
</dbReference>
<comment type="subcellular location">
    <subcellularLocation>
        <location evidence="1">Cytoplasm</location>
        <location evidence="1">Cytoskeleton</location>
        <location evidence="1">Flagellum axoneme</location>
    </subcellularLocation>
</comment>
<comment type="caution">
    <text evidence="27">The sequence shown here is derived from an EMBL/GenBank/DDBJ whole genome shotgun (WGS) entry which is preliminary data.</text>
</comment>
<dbReference type="Pfam" id="PF12774">
    <property type="entry name" value="AAA_6"/>
    <property type="match status" value="1"/>
</dbReference>
<dbReference type="FunFam" id="1.10.8.720:FF:000001">
    <property type="entry name" value="dynein heavy chain 7, axonemal"/>
    <property type="match status" value="1"/>
</dbReference>
<feature type="domain" description="Dynein heavy chain coiled coil stalk" evidence="20">
    <location>
        <begin position="2686"/>
        <end position="3028"/>
    </location>
</feature>
<keyword evidence="3" id="KW-0963">Cytoplasm</keyword>
<dbReference type="SUPFAM" id="SSF57997">
    <property type="entry name" value="Tropomyosin"/>
    <property type="match status" value="1"/>
</dbReference>
<dbReference type="InterPro" id="IPR042219">
    <property type="entry name" value="AAA_lid_11_sf"/>
</dbReference>
<dbReference type="Gramene" id="GBG70105">
    <property type="protein sequence ID" value="GBG70105"/>
    <property type="gene ID" value="CBR_g5736"/>
</dbReference>
<dbReference type="Pfam" id="PF18198">
    <property type="entry name" value="AAA_lid_11"/>
    <property type="match status" value="1"/>
</dbReference>
<dbReference type="FunFam" id="3.40.50.300:FF:002141">
    <property type="entry name" value="Dynein heavy chain"/>
    <property type="match status" value="1"/>
</dbReference>
<evidence type="ECO:0000259" key="23">
    <source>
        <dbReference type="Pfam" id="PF17852"/>
    </source>
</evidence>
<dbReference type="InterPro" id="IPR043160">
    <property type="entry name" value="Dynein_C_barrel"/>
</dbReference>
<evidence type="ECO:0000256" key="1">
    <source>
        <dbReference type="ARBA" id="ARBA00004611"/>
    </source>
</evidence>
<dbReference type="InterPro" id="IPR042228">
    <property type="entry name" value="Dynein_linker_3"/>
</dbReference>
<evidence type="ECO:0000256" key="2">
    <source>
        <dbReference type="ARBA" id="ARBA00008887"/>
    </source>
</evidence>
<dbReference type="FunFam" id="1.20.58.1120:FF:000005">
    <property type="entry name" value="Dynein, axonemal, heavy chain 12"/>
    <property type="match status" value="1"/>
</dbReference>
<reference evidence="27 28" key="1">
    <citation type="journal article" date="2018" name="Cell">
        <title>The Chara Genome: Secondary Complexity and Implications for Plant Terrestrialization.</title>
        <authorList>
            <person name="Nishiyama T."/>
            <person name="Sakayama H."/>
            <person name="Vries J.D."/>
            <person name="Buschmann H."/>
            <person name="Saint-Marcoux D."/>
            <person name="Ullrich K.K."/>
            <person name="Haas F.B."/>
            <person name="Vanderstraeten L."/>
            <person name="Becker D."/>
            <person name="Lang D."/>
            <person name="Vosolsobe S."/>
            <person name="Rombauts S."/>
            <person name="Wilhelmsson P.K.I."/>
            <person name="Janitza P."/>
            <person name="Kern R."/>
            <person name="Heyl A."/>
            <person name="Rumpler F."/>
            <person name="Villalobos L.I.A.C."/>
            <person name="Clay J.M."/>
            <person name="Skokan R."/>
            <person name="Toyoda A."/>
            <person name="Suzuki Y."/>
            <person name="Kagoshima H."/>
            <person name="Schijlen E."/>
            <person name="Tajeshwar N."/>
            <person name="Catarino B."/>
            <person name="Hetherington A.J."/>
            <person name="Saltykova A."/>
            <person name="Bonnot C."/>
            <person name="Breuninger H."/>
            <person name="Symeonidi A."/>
            <person name="Radhakrishnan G.V."/>
            <person name="Van Nieuwerburgh F."/>
            <person name="Deforce D."/>
            <person name="Chang C."/>
            <person name="Karol K.G."/>
            <person name="Hedrich R."/>
            <person name="Ulvskov P."/>
            <person name="Glockner G."/>
            <person name="Delwiche C.F."/>
            <person name="Petrasek J."/>
            <person name="Van de Peer Y."/>
            <person name="Friml J."/>
            <person name="Beilby M."/>
            <person name="Dolan L."/>
            <person name="Kohara Y."/>
            <person name="Sugano S."/>
            <person name="Fujiyama A."/>
            <person name="Delaux P.-M."/>
            <person name="Quint M."/>
            <person name="TheiBen G."/>
            <person name="Hagemann M."/>
            <person name="Harholt J."/>
            <person name="Dunand C."/>
            <person name="Zachgo S."/>
            <person name="Langdale J."/>
            <person name="Maumus F."/>
            <person name="Straeten D.V.D."/>
            <person name="Gould S.B."/>
            <person name="Rensing S.A."/>
        </authorList>
    </citation>
    <scope>NUCLEOTIDE SEQUENCE [LARGE SCALE GENOMIC DNA]</scope>
    <source>
        <strain evidence="27 28">S276</strain>
    </source>
</reference>
<protein>
    <recommendedName>
        <fullName evidence="29">Dynein heavy chain</fullName>
    </recommendedName>
</protein>
<dbReference type="SUPFAM" id="SSF52540">
    <property type="entry name" value="P-loop containing nucleoside triphosphate hydrolases"/>
    <property type="match status" value="4"/>
</dbReference>
<dbReference type="FunFam" id="1.10.287.2620:FF:000002">
    <property type="entry name" value="Dynein heavy chain 2, axonemal"/>
    <property type="match status" value="1"/>
</dbReference>
<dbReference type="GO" id="GO:0005524">
    <property type="term" value="F:ATP binding"/>
    <property type="evidence" value="ECO:0007669"/>
    <property type="project" value="UniProtKB-KW"/>
</dbReference>
<dbReference type="Pfam" id="PF18199">
    <property type="entry name" value="Dynein_C"/>
    <property type="match status" value="1"/>
</dbReference>
<dbReference type="Proteomes" id="UP000265515">
    <property type="component" value="Unassembled WGS sequence"/>
</dbReference>
<feature type="domain" description="Dynein heavy chain ATP-binding dynein motor region" evidence="22">
    <location>
        <begin position="3060"/>
        <end position="3281"/>
    </location>
</feature>
<dbReference type="InterPro" id="IPR043157">
    <property type="entry name" value="Dynein_AAA1S"/>
</dbReference>
<evidence type="ECO:0000256" key="6">
    <source>
        <dbReference type="ARBA" id="ARBA00022794"/>
    </source>
</evidence>